<evidence type="ECO:0000256" key="3">
    <source>
        <dbReference type="ARBA" id="ARBA00023163"/>
    </source>
</evidence>
<keyword evidence="2" id="KW-0238">DNA-binding</keyword>
<organism evidence="6 7">
    <name type="scientific">Macleaya cordata</name>
    <name type="common">Five-seeded plume-poppy</name>
    <name type="synonym">Bocconia cordata</name>
    <dbReference type="NCBI Taxonomy" id="56857"/>
    <lineage>
        <taxon>Eukaryota</taxon>
        <taxon>Viridiplantae</taxon>
        <taxon>Streptophyta</taxon>
        <taxon>Embryophyta</taxon>
        <taxon>Tracheophyta</taxon>
        <taxon>Spermatophyta</taxon>
        <taxon>Magnoliopsida</taxon>
        <taxon>Ranunculales</taxon>
        <taxon>Papaveraceae</taxon>
        <taxon>Papaveroideae</taxon>
        <taxon>Macleaya</taxon>
    </lineage>
</organism>
<dbReference type="GO" id="GO:0003677">
    <property type="term" value="F:DNA binding"/>
    <property type="evidence" value="ECO:0007669"/>
    <property type="project" value="UniProtKB-KW"/>
</dbReference>
<keyword evidence="1" id="KW-0805">Transcription regulation</keyword>
<dbReference type="STRING" id="56857.A0A200QCP2"/>
<evidence type="ECO:0000313" key="7">
    <source>
        <dbReference type="Proteomes" id="UP000195402"/>
    </source>
</evidence>
<dbReference type="GO" id="GO:0048731">
    <property type="term" value="P:system development"/>
    <property type="evidence" value="ECO:0007669"/>
    <property type="project" value="TreeGrafter"/>
</dbReference>
<evidence type="ECO:0000313" key="6">
    <source>
        <dbReference type="EMBL" id="OVA08147.1"/>
    </source>
</evidence>
<gene>
    <name evidence="6" type="ORF">BVC80_1723g20</name>
</gene>
<evidence type="ECO:0000259" key="5">
    <source>
        <dbReference type="PROSITE" id="PS51005"/>
    </source>
</evidence>
<dbReference type="Gene3D" id="2.170.150.80">
    <property type="entry name" value="NAC domain"/>
    <property type="match status" value="1"/>
</dbReference>
<dbReference type="AlphaFoldDB" id="A0A200QCP2"/>
<keyword evidence="4" id="KW-0539">Nucleus</keyword>
<evidence type="ECO:0000256" key="4">
    <source>
        <dbReference type="ARBA" id="ARBA00023242"/>
    </source>
</evidence>
<dbReference type="SUPFAM" id="SSF101941">
    <property type="entry name" value="NAC domain"/>
    <property type="match status" value="1"/>
</dbReference>
<name>A0A200QCP2_MACCD</name>
<comment type="caution">
    <text evidence="6">The sequence shown here is derived from an EMBL/GenBank/DDBJ whole genome shotgun (WGS) entry which is preliminary data.</text>
</comment>
<protein>
    <submittedName>
        <fullName evidence="6">NAC domain</fullName>
    </submittedName>
</protein>
<dbReference type="Proteomes" id="UP000195402">
    <property type="component" value="Unassembled WGS sequence"/>
</dbReference>
<dbReference type="PANTHER" id="PTHR31719:SF164">
    <property type="entry name" value="NAC DOMAIN-CONTAINING PROTEIN"/>
    <property type="match status" value="1"/>
</dbReference>
<dbReference type="OrthoDB" id="774757at2759"/>
<evidence type="ECO:0000256" key="1">
    <source>
        <dbReference type="ARBA" id="ARBA00023015"/>
    </source>
</evidence>
<dbReference type="PANTHER" id="PTHR31719">
    <property type="entry name" value="NAC TRANSCRIPTION FACTOR 56"/>
    <property type="match status" value="1"/>
</dbReference>
<proteinExistence type="predicted"/>
<dbReference type="InParanoid" id="A0A200QCP2"/>
<dbReference type="GO" id="GO:0006355">
    <property type="term" value="P:regulation of DNA-templated transcription"/>
    <property type="evidence" value="ECO:0007669"/>
    <property type="project" value="InterPro"/>
</dbReference>
<reference evidence="6 7" key="1">
    <citation type="journal article" date="2017" name="Mol. Plant">
        <title>The Genome of Medicinal Plant Macleaya cordata Provides New Insights into Benzylisoquinoline Alkaloids Metabolism.</title>
        <authorList>
            <person name="Liu X."/>
            <person name="Liu Y."/>
            <person name="Huang P."/>
            <person name="Ma Y."/>
            <person name="Qing Z."/>
            <person name="Tang Q."/>
            <person name="Cao H."/>
            <person name="Cheng P."/>
            <person name="Zheng Y."/>
            <person name="Yuan Z."/>
            <person name="Zhou Y."/>
            <person name="Liu J."/>
            <person name="Tang Z."/>
            <person name="Zhuo Y."/>
            <person name="Zhang Y."/>
            <person name="Yu L."/>
            <person name="Huang J."/>
            <person name="Yang P."/>
            <person name="Peng Q."/>
            <person name="Zhang J."/>
            <person name="Jiang W."/>
            <person name="Zhang Z."/>
            <person name="Lin K."/>
            <person name="Ro D.K."/>
            <person name="Chen X."/>
            <person name="Xiong X."/>
            <person name="Shang Y."/>
            <person name="Huang S."/>
            <person name="Zeng J."/>
        </authorList>
    </citation>
    <scope>NUCLEOTIDE SEQUENCE [LARGE SCALE GENOMIC DNA]</scope>
    <source>
        <strain evidence="7">cv. BLH2017</strain>
        <tissue evidence="6">Root</tissue>
    </source>
</reference>
<dbReference type="InterPro" id="IPR036093">
    <property type="entry name" value="NAC_dom_sf"/>
</dbReference>
<dbReference type="InterPro" id="IPR003441">
    <property type="entry name" value="NAC-dom"/>
</dbReference>
<dbReference type="EMBL" id="MVGT01002358">
    <property type="protein sequence ID" value="OVA08147.1"/>
    <property type="molecule type" value="Genomic_DNA"/>
</dbReference>
<keyword evidence="3" id="KW-0804">Transcription</keyword>
<feature type="domain" description="NAC" evidence="5">
    <location>
        <begin position="6"/>
        <end position="110"/>
    </location>
</feature>
<keyword evidence="7" id="KW-1185">Reference proteome</keyword>
<dbReference type="PROSITE" id="PS51005">
    <property type="entry name" value="NAC"/>
    <property type="match status" value="1"/>
</dbReference>
<accession>A0A200QCP2</accession>
<sequence length="110" mass="12769">MECSFPPPGFRFHPTDKQLITHYLRRRVADQQLPCADVILHRDLYGPLAEISLIFEEESRNCRYYDEDEDVLYLFTKLNKKFESGSRICRTAGSGTWTGQDSVFFSKVLG</sequence>
<evidence type="ECO:0000256" key="2">
    <source>
        <dbReference type="ARBA" id="ARBA00023125"/>
    </source>
</evidence>
<dbReference type="Pfam" id="PF02365">
    <property type="entry name" value="NAM"/>
    <property type="match status" value="1"/>
</dbReference>